<dbReference type="PANTHER" id="PTHR43227:SF11">
    <property type="entry name" value="BLL4140 PROTEIN"/>
    <property type="match status" value="1"/>
</dbReference>
<dbReference type="InterPro" id="IPR000515">
    <property type="entry name" value="MetI-like"/>
</dbReference>
<keyword evidence="4 7" id="KW-0812">Transmembrane</keyword>
<dbReference type="KEGG" id="pswu:SY83_03285"/>
<dbReference type="CDD" id="cd06261">
    <property type="entry name" value="TM_PBP2"/>
    <property type="match status" value="1"/>
</dbReference>
<comment type="subcellular location">
    <subcellularLocation>
        <location evidence="1 7">Cell membrane</location>
        <topology evidence="1 7">Multi-pass membrane protein</topology>
    </subcellularLocation>
</comment>
<evidence type="ECO:0000256" key="7">
    <source>
        <dbReference type="RuleBase" id="RU363032"/>
    </source>
</evidence>
<gene>
    <name evidence="9" type="ORF">SY83_03285</name>
</gene>
<keyword evidence="5 7" id="KW-1133">Transmembrane helix</keyword>
<dbReference type="Proteomes" id="UP000076927">
    <property type="component" value="Chromosome"/>
</dbReference>
<protein>
    <submittedName>
        <fullName evidence="9">Protein lplB</fullName>
    </submittedName>
</protein>
<dbReference type="InterPro" id="IPR050809">
    <property type="entry name" value="UgpAE/MalFG_permease"/>
</dbReference>
<dbReference type="GO" id="GO:0055085">
    <property type="term" value="P:transmembrane transport"/>
    <property type="evidence" value="ECO:0007669"/>
    <property type="project" value="InterPro"/>
</dbReference>
<dbReference type="AlphaFoldDB" id="A0A172TEW9"/>
<keyword evidence="6 7" id="KW-0472">Membrane</keyword>
<accession>A0A172TEW9</accession>
<feature type="transmembrane region" description="Helical" evidence="7">
    <location>
        <begin position="114"/>
        <end position="134"/>
    </location>
</feature>
<proteinExistence type="inferred from homology"/>
<evidence type="ECO:0000256" key="5">
    <source>
        <dbReference type="ARBA" id="ARBA00022989"/>
    </source>
</evidence>
<dbReference type="PANTHER" id="PTHR43227">
    <property type="entry name" value="BLL4140 PROTEIN"/>
    <property type="match status" value="1"/>
</dbReference>
<sequence>MHFDMLRNLYNHRLLLFMLLPGLLYFIVFHYMPMAGLLLAFTDYTPSSGLADSNWVGLEHFKRLASEPTLGMLVRNTVLLFLFNVLITFPLPVMLAFLFHELKKGPLSSFVQNALYLPYFLSWVVVVSLFYVLFEEAGSPFQKVLEAFGLAPVHFMLEESWFRLLYTGQNLWREVGWETLIYVAAISSINKTLYDAAKLDGAGRYQLMLHITWPGIRNMVYMLLILKCGHILDLGFEHAMLLINPVNRSSAEILDTYMYTAGILGGQFGYTTAISLFKSAVGVTLLLCGNAIIQRVRKDEIL</sequence>
<dbReference type="Pfam" id="PF00528">
    <property type="entry name" value="BPD_transp_1"/>
    <property type="match status" value="1"/>
</dbReference>
<evidence type="ECO:0000313" key="9">
    <source>
        <dbReference type="EMBL" id="ANE45502.1"/>
    </source>
</evidence>
<keyword evidence="3" id="KW-1003">Cell membrane</keyword>
<evidence type="ECO:0000256" key="6">
    <source>
        <dbReference type="ARBA" id="ARBA00023136"/>
    </source>
</evidence>
<dbReference type="SUPFAM" id="SSF161098">
    <property type="entry name" value="MetI-like"/>
    <property type="match status" value="1"/>
</dbReference>
<dbReference type="GO" id="GO:0005886">
    <property type="term" value="C:plasma membrane"/>
    <property type="evidence" value="ECO:0007669"/>
    <property type="project" value="UniProtKB-SubCell"/>
</dbReference>
<dbReference type="PROSITE" id="PS50928">
    <property type="entry name" value="ABC_TM1"/>
    <property type="match status" value="1"/>
</dbReference>
<evidence type="ECO:0000313" key="10">
    <source>
        <dbReference type="Proteomes" id="UP000076927"/>
    </source>
</evidence>
<feature type="transmembrane region" description="Helical" evidence="7">
    <location>
        <begin position="78"/>
        <end position="102"/>
    </location>
</feature>
<keyword evidence="2 7" id="KW-0813">Transport</keyword>
<evidence type="ECO:0000259" key="8">
    <source>
        <dbReference type="PROSITE" id="PS50928"/>
    </source>
</evidence>
<organism evidence="9 10">
    <name type="scientific">Paenibacillus swuensis</name>
    <dbReference type="NCBI Taxonomy" id="1178515"/>
    <lineage>
        <taxon>Bacteria</taxon>
        <taxon>Bacillati</taxon>
        <taxon>Bacillota</taxon>
        <taxon>Bacilli</taxon>
        <taxon>Bacillales</taxon>
        <taxon>Paenibacillaceae</taxon>
        <taxon>Paenibacillus</taxon>
    </lineage>
</organism>
<evidence type="ECO:0000256" key="1">
    <source>
        <dbReference type="ARBA" id="ARBA00004651"/>
    </source>
</evidence>
<keyword evidence="10" id="KW-1185">Reference proteome</keyword>
<name>A0A172TEW9_9BACL</name>
<evidence type="ECO:0000256" key="2">
    <source>
        <dbReference type="ARBA" id="ARBA00022448"/>
    </source>
</evidence>
<comment type="similarity">
    <text evidence="7">Belongs to the binding-protein-dependent transport system permease family.</text>
</comment>
<dbReference type="InterPro" id="IPR035906">
    <property type="entry name" value="MetI-like_sf"/>
</dbReference>
<evidence type="ECO:0000256" key="4">
    <source>
        <dbReference type="ARBA" id="ARBA00022692"/>
    </source>
</evidence>
<feature type="transmembrane region" description="Helical" evidence="7">
    <location>
        <begin position="12"/>
        <end position="32"/>
    </location>
</feature>
<dbReference type="STRING" id="1178515.SY83_03285"/>
<dbReference type="Gene3D" id="1.10.3720.10">
    <property type="entry name" value="MetI-like"/>
    <property type="match status" value="1"/>
</dbReference>
<dbReference type="EMBL" id="CP011388">
    <property type="protein sequence ID" value="ANE45502.1"/>
    <property type="molecule type" value="Genomic_DNA"/>
</dbReference>
<evidence type="ECO:0000256" key="3">
    <source>
        <dbReference type="ARBA" id="ARBA00022475"/>
    </source>
</evidence>
<reference evidence="9 10" key="1">
    <citation type="submission" date="2015-01" db="EMBL/GenBank/DDBJ databases">
        <title>Paenibacillus swuensis/DY6/whole genome sequencing.</title>
        <authorList>
            <person name="Kim M.K."/>
            <person name="Srinivasan S."/>
            <person name="Lee J.-J."/>
        </authorList>
    </citation>
    <scope>NUCLEOTIDE SEQUENCE [LARGE SCALE GENOMIC DNA]</scope>
    <source>
        <strain evidence="9 10">DY6</strain>
    </source>
</reference>
<feature type="domain" description="ABC transmembrane type-1" evidence="8">
    <location>
        <begin position="74"/>
        <end position="289"/>
    </location>
</feature>
<dbReference type="PATRIC" id="fig|1178515.4.peg.648"/>